<name>A0A7K0JZS0_9ACTO</name>
<evidence type="ECO:0000259" key="3">
    <source>
        <dbReference type="Pfam" id="PF05448"/>
    </source>
</evidence>
<dbReference type="EMBL" id="VUMY01000001">
    <property type="protein sequence ID" value="MST48693.1"/>
    <property type="molecule type" value="Genomic_DNA"/>
</dbReference>
<dbReference type="RefSeq" id="WP_154542612.1">
    <property type="nucleotide sequence ID" value="NZ_VUMY01000001.1"/>
</dbReference>
<feature type="binding site" evidence="2">
    <location>
        <position position="94"/>
    </location>
    <ligand>
        <name>substrate</name>
    </ligand>
</feature>
<evidence type="ECO:0000313" key="5">
    <source>
        <dbReference type="Proteomes" id="UP000442535"/>
    </source>
</evidence>
<evidence type="ECO:0000313" key="4">
    <source>
        <dbReference type="EMBL" id="MST48693.1"/>
    </source>
</evidence>
<dbReference type="SUPFAM" id="SSF53474">
    <property type="entry name" value="alpha/beta-Hydrolases"/>
    <property type="match status" value="1"/>
</dbReference>
<dbReference type="InterPro" id="IPR039069">
    <property type="entry name" value="CE7"/>
</dbReference>
<gene>
    <name evidence="4" type="ORF">FYJ63_00205</name>
</gene>
<dbReference type="PANTHER" id="PTHR40111">
    <property type="entry name" value="CEPHALOSPORIN-C DEACETYLASE"/>
    <property type="match status" value="1"/>
</dbReference>
<protein>
    <submittedName>
        <fullName evidence="4">Acetylxylan esterase</fullName>
    </submittedName>
</protein>
<dbReference type="Proteomes" id="UP000442535">
    <property type="component" value="Unassembled WGS sequence"/>
</dbReference>
<keyword evidence="5" id="KW-1185">Reference proteome</keyword>
<organism evidence="4 5">
    <name type="scientific">Mobiluncus porci</name>
    <dbReference type="NCBI Taxonomy" id="2652278"/>
    <lineage>
        <taxon>Bacteria</taxon>
        <taxon>Bacillati</taxon>
        <taxon>Actinomycetota</taxon>
        <taxon>Actinomycetes</taxon>
        <taxon>Actinomycetales</taxon>
        <taxon>Actinomycetaceae</taxon>
        <taxon>Mobiluncus</taxon>
    </lineage>
</organism>
<dbReference type="PANTHER" id="PTHR40111:SF1">
    <property type="entry name" value="CEPHALOSPORIN-C DEACETYLASE"/>
    <property type="match status" value="1"/>
</dbReference>
<dbReference type="GO" id="GO:0052689">
    <property type="term" value="F:carboxylic ester hydrolase activity"/>
    <property type="evidence" value="ECO:0007669"/>
    <property type="project" value="TreeGrafter"/>
</dbReference>
<evidence type="ECO:0000256" key="2">
    <source>
        <dbReference type="PIRSR" id="PIRSR639069-2"/>
    </source>
</evidence>
<proteinExistence type="predicted"/>
<feature type="active site" description="Charge relay system" evidence="1">
    <location>
        <position position="305"/>
    </location>
</feature>
<dbReference type="Gene3D" id="3.40.50.1820">
    <property type="entry name" value="alpha/beta hydrolase"/>
    <property type="match status" value="1"/>
</dbReference>
<reference evidence="4 5" key="1">
    <citation type="submission" date="2019-08" db="EMBL/GenBank/DDBJ databases">
        <title>In-depth cultivation of the pig gut microbiome towards novel bacterial diversity and tailored functional studies.</title>
        <authorList>
            <person name="Wylensek D."/>
            <person name="Hitch T.C.A."/>
            <person name="Clavel T."/>
        </authorList>
    </citation>
    <scope>NUCLEOTIDE SEQUENCE [LARGE SCALE GENOMIC DNA]</scope>
    <source>
        <strain evidence="4 5">RF-GAM-744-WT-7</strain>
    </source>
</reference>
<evidence type="ECO:0000256" key="1">
    <source>
        <dbReference type="PIRSR" id="PIRSR639069-1"/>
    </source>
</evidence>
<feature type="active site" description="Nucleophile" evidence="1">
    <location>
        <position position="189"/>
    </location>
</feature>
<sequence length="324" mass="36198">MFTDLTQEELEVYDPQEVKQPADFEAFWTETLRQARQFPTQMELERAHTPIEAIEYYDVTFPGFGGDPIKGWLAGKPGFTKSSGEPIVVEYLGYGGGRGIPGEMPFWPMSGYVHFIMDTRGQGGDWGSGGDTPDPHPVLPHALGLFTDGIEDKSTYYYRRLITDAMRAVDVVLSLPFVDKDRIFCAGRSQGGGLASIVSAAHPAVRAGMPDVAFLGNLMHGVTIADKNPYRELERYLRVKPDKVALVTEVLSYFDAVNFARSAKAPAYFSVSLMDEYVPASCVYSIFNVWANENKEIVVYPFAKHEGVGLHHLLKQHRWLEQFS</sequence>
<accession>A0A7K0JZS0</accession>
<dbReference type="InterPro" id="IPR008391">
    <property type="entry name" value="AXE1_dom"/>
</dbReference>
<dbReference type="Pfam" id="PF05448">
    <property type="entry name" value="AXE1"/>
    <property type="match status" value="1"/>
</dbReference>
<dbReference type="AlphaFoldDB" id="A0A7K0JZS0"/>
<feature type="active site" description="Charge relay system" evidence="1">
    <location>
        <position position="275"/>
    </location>
</feature>
<feature type="domain" description="Acetyl xylan esterase" evidence="3">
    <location>
        <begin position="2"/>
        <end position="322"/>
    </location>
</feature>
<dbReference type="InterPro" id="IPR029058">
    <property type="entry name" value="AB_hydrolase_fold"/>
</dbReference>
<comment type="caution">
    <text evidence="4">The sequence shown here is derived from an EMBL/GenBank/DDBJ whole genome shotgun (WGS) entry which is preliminary data.</text>
</comment>
<dbReference type="GO" id="GO:0005976">
    <property type="term" value="P:polysaccharide metabolic process"/>
    <property type="evidence" value="ECO:0007669"/>
    <property type="project" value="TreeGrafter"/>
</dbReference>